<protein>
    <recommendedName>
        <fullName evidence="2">Multidrug resistance protein MdtA-like barrel-sandwich hybrid domain-containing protein</fullName>
    </recommendedName>
</protein>
<dbReference type="GO" id="GO:1990281">
    <property type="term" value="C:efflux pump complex"/>
    <property type="evidence" value="ECO:0007669"/>
    <property type="project" value="TreeGrafter"/>
</dbReference>
<dbReference type="Gene3D" id="2.40.30.170">
    <property type="match status" value="1"/>
</dbReference>
<accession>A0A382DSA4</accession>
<keyword evidence="1" id="KW-0472">Membrane</keyword>
<dbReference type="Gene3D" id="2.40.50.100">
    <property type="match status" value="1"/>
</dbReference>
<dbReference type="AlphaFoldDB" id="A0A382DSA4"/>
<sequence>MEDKEQQTESNRGNSAAVVAVMAIVLVVVTVIVIQMIQQAPMAGPGGPGVPGGPPQMPPAAVIVAPIQAENTQKQAIVTGTLRARSKMAVAAQEAGAVVKMLIDEGDEVQPGTTLAILDARRIKAQLDEARARLTVASNLFEQRQAEHVRAEIDLRMKAGLTASKAVSQSDVLDAEKTLKVAASQVKSAADGISEAQSRVELLDVQLSDLTVKAPLAGVVVSRNVEPGEWVAAGTSVATIVTMDPMEAWLRVPARHLDAAGNELAGFKVRQSATGQTFTPTKVTRVPEVNGRSQLFTLVATVSNPDRKLIPGESVTGIVPIGKPAEHLRVPLNAIVHSPHGTVIYVVQKPLIDDALPTGRPVSARIAFARNGSAFIAADNAGFSADDRVVVEGNQRLLPGQ</sequence>
<gene>
    <name evidence="3" type="ORF">METZ01_LOCUS193923</name>
</gene>
<dbReference type="NCBIfam" id="TIGR01730">
    <property type="entry name" value="RND_mfp"/>
    <property type="match status" value="1"/>
</dbReference>
<feature type="non-terminal residue" evidence="3">
    <location>
        <position position="401"/>
    </location>
</feature>
<dbReference type="GO" id="GO:0015562">
    <property type="term" value="F:efflux transmembrane transporter activity"/>
    <property type="evidence" value="ECO:0007669"/>
    <property type="project" value="TreeGrafter"/>
</dbReference>
<name>A0A382DSA4_9ZZZZ</name>
<dbReference type="Pfam" id="PF25917">
    <property type="entry name" value="BSH_RND"/>
    <property type="match status" value="1"/>
</dbReference>
<evidence type="ECO:0000259" key="2">
    <source>
        <dbReference type="Pfam" id="PF25917"/>
    </source>
</evidence>
<dbReference type="InterPro" id="IPR006143">
    <property type="entry name" value="RND_pump_MFP"/>
</dbReference>
<proteinExistence type="predicted"/>
<reference evidence="3" key="1">
    <citation type="submission" date="2018-05" db="EMBL/GenBank/DDBJ databases">
        <authorList>
            <person name="Lanie J.A."/>
            <person name="Ng W.-L."/>
            <person name="Kazmierczak K.M."/>
            <person name="Andrzejewski T.M."/>
            <person name="Davidsen T.M."/>
            <person name="Wayne K.J."/>
            <person name="Tettelin H."/>
            <person name="Glass J.I."/>
            <person name="Rusch D."/>
            <person name="Podicherti R."/>
            <person name="Tsui H.-C.T."/>
            <person name="Winkler M.E."/>
        </authorList>
    </citation>
    <scope>NUCLEOTIDE SEQUENCE</scope>
</reference>
<dbReference type="Gene3D" id="1.10.287.470">
    <property type="entry name" value="Helix hairpin bin"/>
    <property type="match status" value="1"/>
</dbReference>
<evidence type="ECO:0000313" key="3">
    <source>
        <dbReference type="EMBL" id="SVB41069.1"/>
    </source>
</evidence>
<dbReference type="PANTHER" id="PTHR30469">
    <property type="entry name" value="MULTIDRUG RESISTANCE PROTEIN MDTA"/>
    <property type="match status" value="1"/>
</dbReference>
<dbReference type="InterPro" id="IPR058625">
    <property type="entry name" value="MdtA-like_BSH"/>
</dbReference>
<evidence type="ECO:0000256" key="1">
    <source>
        <dbReference type="SAM" id="Phobius"/>
    </source>
</evidence>
<feature type="domain" description="Multidrug resistance protein MdtA-like barrel-sandwich hybrid" evidence="2">
    <location>
        <begin position="88"/>
        <end position="242"/>
    </location>
</feature>
<keyword evidence="1" id="KW-0812">Transmembrane</keyword>
<dbReference type="EMBL" id="UINC01040754">
    <property type="protein sequence ID" value="SVB41069.1"/>
    <property type="molecule type" value="Genomic_DNA"/>
</dbReference>
<dbReference type="SUPFAM" id="SSF111369">
    <property type="entry name" value="HlyD-like secretion proteins"/>
    <property type="match status" value="1"/>
</dbReference>
<feature type="transmembrane region" description="Helical" evidence="1">
    <location>
        <begin position="15"/>
        <end position="34"/>
    </location>
</feature>
<organism evidence="3">
    <name type="scientific">marine metagenome</name>
    <dbReference type="NCBI Taxonomy" id="408172"/>
    <lineage>
        <taxon>unclassified sequences</taxon>
        <taxon>metagenomes</taxon>
        <taxon>ecological metagenomes</taxon>
    </lineage>
</organism>
<keyword evidence="1" id="KW-1133">Transmembrane helix</keyword>